<evidence type="ECO:0000313" key="2">
    <source>
        <dbReference type="Proteomes" id="UP000323425"/>
    </source>
</evidence>
<organism evidence="1 2">
    <name type="scientific">Pseudomonas extremaustralis</name>
    <dbReference type="NCBI Taxonomy" id="359110"/>
    <lineage>
        <taxon>Bacteria</taxon>
        <taxon>Pseudomonadati</taxon>
        <taxon>Pseudomonadota</taxon>
        <taxon>Gammaproteobacteria</taxon>
        <taxon>Pseudomonadales</taxon>
        <taxon>Pseudomonadaceae</taxon>
        <taxon>Pseudomonas</taxon>
    </lineage>
</organism>
<sequence length="38" mass="4018">MPGSGLRNALTDIPGLTVRQAMDLYVDTGVTVIRPADC</sequence>
<dbReference type="EMBL" id="VTFH01000002">
    <property type="protein sequence ID" value="KAA8559568.1"/>
    <property type="molecule type" value="Genomic_DNA"/>
</dbReference>
<proteinExistence type="predicted"/>
<dbReference type="RefSeq" id="WP_223840784.1">
    <property type="nucleotide sequence ID" value="NZ_VTFH01000002.1"/>
</dbReference>
<name>A0A5M9IS27_9PSED</name>
<gene>
    <name evidence="1" type="ORF">FX985_05946</name>
</gene>
<evidence type="ECO:0000313" key="1">
    <source>
        <dbReference type="EMBL" id="KAA8559568.1"/>
    </source>
</evidence>
<accession>A0A5M9IS27</accession>
<dbReference type="Gene3D" id="3.60.70.12">
    <property type="entry name" value="L-amino peptidase D-ALA esterase/amidase"/>
    <property type="match status" value="1"/>
</dbReference>
<dbReference type="AlphaFoldDB" id="A0A5M9IS27"/>
<dbReference type="Proteomes" id="UP000323425">
    <property type="component" value="Unassembled WGS sequence"/>
</dbReference>
<dbReference type="SUPFAM" id="SSF56266">
    <property type="entry name" value="DmpA/ArgJ-like"/>
    <property type="match status" value="1"/>
</dbReference>
<reference evidence="1 2" key="1">
    <citation type="journal article" date="2018" name="Plant Biotechnol. Rep.">
        <title>Diversity and antifungal activity of endophytic bacteria associated with Panax ginseng seedlings.</title>
        <authorList>
            <person name="Park J.M."/>
            <person name="Hong C.E."/>
            <person name="Jo S.H."/>
        </authorList>
    </citation>
    <scope>NUCLEOTIDE SEQUENCE [LARGE SCALE GENOMIC DNA]</scope>
    <source>
        <strain evidence="1 2">PgKB38</strain>
    </source>
</reference>
<protein>
    <submittedName>
        <fullName evidence="1">Uncharacterized protein</fullName>
    </submittedName>
</protein>
<comment type="caution">
    <text evidence="1">The sequence shown here is derived from an EMBL/GenBank/DDBJ whole genome shotgun (WGS) entry which is preliminary data.</text>
</comment>
<dbReference type="InterPro" id="IPR016117">
    <property type="entry name" value="ArgJ-like_dom_sf"/>
</dbReference>